<evidence type="ECO:0000256" key="1">
    <source>
        <dbReference type="SAM" id="Phobius"/>
    </source>
</evidence>
<dbReference type="Gene3D" id="1.20.5.110">
    <property type="match status" value="1"/>
</dbReference>
<dbReference type="EMBL" id="JACTNZ010000002">
    <property type="protein sequence ID" value="KAG5559912.1"/>
    <property type="molecule type" value="Genomic_DNA"/>
</dbReference>
<dbReference type="GO" id="GO:0006952">
    <property type="term" value="P:defense response"/>
    <property type="evidence" value="ECO:0007669"/>
    <property type="project" value="InterPro"/>
</dbReference>
<dbReference type="Proteomes" id="UP000823749">
    <property type="component" value="Chromosome 2"/>
</dbReference>
<dbReference type="Gene3D" id="2.60.40.150">
    <property type="entry name" value="C2 domain"/>
    <property type="match status" value="1"/>
</dbReference>
<evidence type="ECO:0000313" key="4">
    <source>
        <dbReference type="Proteomes" id="UP000823749"/>
    </source>
</evidence>
<dbReference type="PANTHER" id="PTHR32246:SF173">
    <property type="entry name" value="C2 DOMAIN-CONTAINING PROTEIN"/>
    <property type="match status" value="1"/>
</dbReference>
<organism evidence="3 4">
    <name type="scientific">Rhododendron griersonianum</name>
    <dbReference type="NCBI Taxonomy" id="479676"/>
    <lineage>
        <taxon>Eukaryota</taxon>
        <taxon>Viridiplantae</taxon>
        <taxon>Streptophyta</taxon>
        <taxon>Embryophyta</taxon>
        <taxon>Tracheophyta</taxon>
        <taxon>Spermatophyta</taxon>
        <taxon>Magnoliopsida</taxon>
        <taxon>eudicotyledons</taxon>
        <taxon>Gunneridae</taxon>
        <taxon>Pentapetalae</taxon>
        <taxon>asterids</taxon>
        <taxon>Ericales</taxon>
        <taxon>Ericaceae</taxon>
        <taxon>Ericoideae</taxon>
        <taxon>Rhodoreae</taxon>
        <taxon>Rhododendron</taxon>
    </lineage>
</organism>
<dbReference type="PROSITE" id="PS50004">
    <property type="entry name" value="C2"/>
    <property type="match status" value="1"/>
</dbReference>
<dbReference type="SUPFAM" id="SSF49562">
    <property type="entry name" value="C2 domain (Calcium/lipid-binding domain, CaLB)"/>
    <property type="match status" value="1"/>
</dbReference>
<name>A0AAV6L4K8_9ERIC</name>
<accession>A0AAV6L4K8</accession>
<gene>
    <name evidence="3" type="ORF">RHGRI_003267</name>
</gene>
<comment type="caution">
    <text evidence="3">The sequence shown here is derived from an EMBL/GenBank/DDBJ whole genome shotgun (WGS) entry which is preliminary data.</text>
</comment>
<protein>
    <recommendedName>
        <fullName evidence="2">C2 domain-containing protein</fullName>
    </recommendedName>
</protein>
<evidence type="ECO:0000259" key="2">
    <source>
        <dbReference type="PROSITE" id="PS50004"/>
    </source>
</evidence>
<proteinExistence type="predicted"/>
<feature type="transmembrane region" description="Helical" evidence="1">
    <location>
        <begin position="215"/>
        <end position="234"/>
    </location>
</feature>
<dbReference type="PANTHER" id="PTHR32246">
    <property type="entry name" value="INGRESSION PROTEIN FIC1"/>
    <property type="match status" value="1"/>
</dbReference>
<dbReference type="GO" id="GO:0005737">
    <property type="term" value="C:cytoplasm"/>
    <property type="evidence" value="ECO:0007669"/>
    <property type="project" value="UniProtKB-ARBA"/>
</dbReference>
<keyword evidence="4" id="KW-1185">Reference proteome</keyword>
<dbReference type="CDD" id="cd04051">
    <property type="entry name" value="C2_SRC2_like"/>
    <property type="match status" value="1"/>
</dbReference>
<keyword evidence="1" id="KW-1133">Transmembrane helix</keyword>
<dbReference type="Pfam" id="PF00168">
    <property type="entry name" value="C2"/>
    <property type="match status" value="1"/>
</dbReference>
<keyword evidence="1" id="KW-0812">Transmembrane</keyword>
<sequence length="242" mass="27256">MYAEGLKKVTVISKMFPYAVISISGGDPRASQPQWTAVDRSGNTSPTWNFPVKFAVEESATRSNCLAVRFRIRCKRTLGDKDIGEVHVPLSELFGPTKGAELLHSVTRQVRRPAGKPNKGELNFSYKWGEKMASAPAMEVYISQEPVTAYPAPPTGYVYPPPPNYGYPPVQPQKNNWLAKFLCVEWAKLCLGDAQDYKKTARQIRRKMMYRKMKTKLDVIGILLVLALIIWLSVCRGFHCTK</sequence>
<feature type="domain" description="C2" evidence="2">
    <location>
        <begin position="1"/>
        <end position="104"/>
    </location>
</feature>
<reference evidence="3" key="1">
    <citation type="submission" date="2020-08" db="EMBL/GenBank/DDBJ databases">
        <title>Plant Genome Project.</title>
        <authorList>
            <person name="Zhang R.-G."/>
        </authorList>
    </citation>
    <scope>NUCLEOTIDE SEQUENCE</scope>
    <source>
        <strain evidence="3">WSP0</strain>
        <tissue evidence="3">Leaf</tissue>
    </source>
</reference>
<dbReference type="AlphaFoldDB" id="A0AAV6L4K8"/>
<keyword evidence="1" id="KW-0472">Membrane</keyword>
<dbReference type="InterPro" id="IPR035892">
    <property type="entry name" value="C2_domain_sf"/>
</dbReference>
<dbReference type="InterPro" id="IPR000008">
    <property type="entry name" value="C2_dom"/>
</dbReference>
<dbReference type="InterPro" id="IPR044750">
    <property type="entry name" value="C2_SRC2/BAP"/>
</dbReference>
<evidence type="ECO:0000313" key="3">
    <source>
        <dbReference type="EMBL" id="KAG5559912.1"/>
    </source>
</evidence>